<feature type="compositionally biased region" description="Basic and acidic residues" evidence="2">
    <location>
        <begin position="108"/>
        <end position="134"/>
    </location>
</feature>
<gene>
    <name evidence="4" type="ORF">MAR_008382</name>
</gene>
<dbReference type="EMBL" id="CP111015">
    <property type="protein sequence ID" value="WAR01824.1"/>
    <property type="molecule type" value="Genomic_DNA"/>
</dbReference>
<feature type="region of interest" description="Disordered" evidence="2">
    <location>
        <begin position="361"/>
        <end position="393"/>
    </location>
</feature>
<dbReference type="InterPro" id="IPR006757">
    <property type="entry name" value="OGF_rcpt"/>
</dbReference>
<accession>A0ABY7DXS7</accession>
<evidence type="ECO:0000256" key="1">
    <source>
        <dbReference type="ARBA" id="ARBA00010365"/>
    </source>
</evidence>
<dbReference type="Pfam" id="PF15814">
    <property type="entry name" value="FAM199X"/>
    <property type="match status" value="1"/>
</dbReference>
<evidence type="ECO:0000313" key="5">
    <source>
        <dbReference type="Proteomes" id="UP001164746"/>
    </source>
</evidence>
<reference evidence="4" key="1">
    <citation type="submission" date="2022-11" db="EMBL/GenBank/DDBJ databases">
        <title>Centuries of genome instability and evolution in soft-shell clam transmissible cancer (bioRxiv).</title>
        <authorList>
            <person name="Hart S.F.M."/>
            <person name="Yonemitsu M.A."/>
            <person name="Giersch R.M."/>
            <person name="Beal B.F."/>
            <person name="Arriagada G."/>
            <person name="Davis B.W."/>
            <person name="Ostrander E.A."/>
            <person name="Goff S.P."/>
            <person name="Metzger M.J."/>
        </authorList>
    </citation>
    <scope>NUCLEOTIDE SEQUENCE</scope>
    <source>
        <strain evidence="4">MELC-2E11</strain>
        <tissue evidence="4">Siphon/mantle</tissue>
    </source>
</reference>
<feature type="compositionally biased region" description="Basic and acidic residues" evidence="2">
    <location>
        <begin position="449"/>
        <end position="473"/>
    </location>
</feature>
<dbReference type="InterPro" id="IPR039574">
    <property type="entry name" value="OGFr"/>
</dbReference>
<name>A0ABY7DXS7_MYAAR</name>
<feature type="domain" description="Opioid growth factor receptor (OGFr) conserved" evidence="3">
    <location>
        <begin position="215"/>
        <end position="352"/>
    </location>
</feature>
<proteinExistence type="inferred from homology"/>
<keyword evidence="5" id="KW-1185">Reference proteome</keyword>
<dbReference type="PANTHER" id="PTHR14015:SF2">
    <property type="entry name" value="OPIOID GROWTH FACTOR RECEPTOR (OGFR) CONSERVED DOMAIN-CONTAINING PROTEIN"/>
    <property type="match status" value="1"/>
</dbReference>
<evidence type="ECO:0000313" key="4">
    <source>
        <dbReference type="EMBL" id="WAR01824.1"/>
    </source>
</evidence>
<evidence type="ECO:0000259" key="3">
    <source>
        <dbReference type="Pfam" id="PF04664"/>
    </source>
</evidence>
<dbReference type="PANTHER" id="PTHR14015">
    <property type="entry name" value="OPIOID GROWTH FACTOR RECEPTOR OGFR ZETA-TYPE OPIOID RECEPTOR"/>
    <property type="match status" value="1"/>
</dbReference>
<comment type="similarity">
    <text evidence="1">Belongs to the opioid growth factor receptor family.</text>
</comment>
<feature type="region of interest" description="Disordered" evidence="2">
    <location>
        <begin position="416"/>
        <end position="505"/>
    </location>
</feature>
<sequence>MSSSDRLKLIDELSLTISHQLDLREQMEIIKIIDPSANLNQQRMEFVIDLNVIDDVKLQKIQDIVNFHCVQSSDHLDNQSQASPSKKFSKYFLHKRAVSQLKNRKSKKSELPIEKIQDKNTKGAKSNEKVDKKGSFLKQHIGSIEKPSSSSNKVEGRTRLKRKVSGAGMFGFSWTRGAQRDTEDYRNGYPGKSDNQQMNLNFKFYTNKLPSTPDEQGLNWDAQELQLHEAEKLRKSSKAMKRILTSYKMMLDFYGMKLTNEEDGTIERAENWKERFQHLNRSYHNYLRITRILKCLGEFDLEHLKANFVKFVLYEGMVEGTLSNLIDSCVKYWIGVLKIDEDRDGMFDYYEKLLEEECEREKPKKKPTLEVDVPAKEKGQKGKKTSPHDGRAKVYKNEFSDEETYTLEYAINLIDSDTEENEEKGKKKATGGKSHKDHEVSDSNEELVTADKDSQEMRYWDSAETNVEHGSDEIKDDEVVGDENVTTPELEKKGEESETKGNPGCSPDKLLQQFGNQYLTNSLNVPGSVSNISAKAQYKFTNDGKKYSEINLTITPPDSIYAELFSITR</sequence>
<dbReference type="Proteomes" id="UP001164746">
    <property type="component" value="Chromosome 4"/>
</dbReference>
<dbReference type="Pfam" id="PF04664">
    <property type="entry name" value="OGFr_N"/>
    <property type="match status" value="1"/>
</dbReference>
<feature type="region of interest" description="Disordered" evidence="2">
    <location>
        <begin position="102"/>
        <end position="159"/>
    </location>
</feature>
<organism evidence="4 5">
    <name type="scientific">Mya arenaria</name>
    <name type="common">Soft-shell clam</name>
    <dbReference type="NCBI Taxonomy" id="6604"/>
    <lineage>
        <taxon>Eukaryota</taxon>
        <taxon>Metazoa</taxon>
        <taxon>Spiralia</taxon>
        <taxon>Lophotrochozoa</taxon>
        <taxon>Mollusca</taxon>
        <taxon>Bivalvia</taxon>
        <taxon>Autobranchia</taxon>
        <taxon>Heteroconchia</taxon>
        <taxon>Euheterodonta</taxon>
        <taxon>Imparidentia</taxon>
        <taxon>Neoheterodontei</taxon>
        <taxon>Myida</taxon>
        <taxon>Myoidea</taxon>
        <taxon>Myidae</taxon>
        <taxon>Mya</taxon>
    </lineage>
</organism>
<dbReference type="InterPro" id="IPR029672">
    <property type="entry name" value="FAM199X_fam"/>
</dbReference>
<protein>
    <submittedName>
        <fullName evidence="4">OGRL1-like protein</fullName>
    </submittedName>
</protein>
<evidence type="ECO:0000256" key="2">
    <source>
        <dbReference type="SAM" id="MobiDB-lite"/>
    </source>
</evidence>
<feature type="compositionally biased region" description="Basic and acidic residues" evidence="2">
    <location>
        <begin position="489"/>
        <end position="499"/>
    </location>
</feature>